<comment type="caution">
    <text evidence="1">The sequence shown here is derived from an EMBL/GenBank/DDBJ whole genome shotgun (WGS) entry which is preliminary data.</text>
</comment>
<reference evidence="2" key="1">
    <citation type="journal article" date="2019" name="Int. J. Syst. Evol. Microbiol.">
        <title>The Global Catalogue of Microorganisms (GCM) 10K type strain sequencing project: providing services to taxonomists for standard genome sequencing and annotation.</title>
        <authorList>
            <consortium name="The Broad Institute Genomics Platform"/>
            <consortium name="The Broad Institute Genome Sequencing Center for Infectious Disease"/>
            <person name="Wu L."/>
            <person name="Ma J."/>
        </authorList>
    </citation>
    <scope>NUCLEOTIDE SEQUENCE [LARGE SCALE GENOMIC DNA]</scope>
    <source>
        <strain evidence="2">JCM 17064</strain>
    </source>
</reference>
<dbReference type="Proteomes" id="UP001500968">
    <property type="component" value="Unassembled WGS sequence"/>
</dbReference>
<evidence type="ECO:0008006" key="3">
    <source>
        <dbReference type="Google" id="ProtNLM"/>
    </source>
</evidence>
<gene>
    <name evidence="1" type="ORF">GCM10022386_19630</name>
</gene>
<organism evidence="1 2">
    <name type="scientific">Flavobacterium cheonhonense</name>
    <dbReference type="NCBI Taxonomy" id="706185"/>
    <lineage>
        <taxon>Bacteria</taxon>
        <taxon>Pseudomonadati</taxon>
        <taxon>Bacteroidota</taxon>
        <taxon>Flavobacteriia</taxon>
        <taxon>Flavobacteriales</taxon>
        <taxon>Flavobacteriaceae</taxon>
        <taxon>Flavobacterium</taxon>
    </lineage>
</organism>
<protein>
    <recommendedName>
        <fullName evidence="3">Lipoprotein</fullName>
    </recommendedName>
</protein>
<evidence type="ECO:0000313" key="2">
    <source>
        <dbReference type="Proteomes" id="UP001500968"/>
    </source>
</evidence>
<dbReference type="EMBL" id="BAABCR010000015">
    <property type="protein sequence ID" value="GAA4034773.1"/>
    <property type="molecule type" value="Genomic_DNA"/>
</dbReference>
<keyword evidence="2" id="KW-1185">Reference proteome</keyword>
<proteinExistence type="predicted"/>
<name>A0ABP7U2V2_9FLAO</name>
<sequence>MERSGKNQKIMNKVIVVLLFLIAGLPFFSCSSDTAEEPMLIIKFKFDENQVRLNNLGQPSAVAPGNAAQSPIFNAISSHYIELAPNANTQLGAGTIIYHAPETNLGGATAIDFSRSKIVGEDEVFLKIPLRDVAAGNYEWLRVSLSYQNYQINIRHQNVDYAGTLASFVGFNTYITEFNIGNNLFPVNANKAQGYWAFALNNQPYSASGQAPAGSTTVPNPIEATSPIPRNLNTCVVTGKFTNNLAISGNETQDIIVTLSLSVNNSFEWHEINADGKFEPSIGENVVDMGLRGLIPSYVR</sequence>
<evidence type="ECO:0000313" key="1">
    <source>
        <dbReference type="EMBL" id="GAA4034773.1"/>
    </source>
</evidence>
<accession>A0ABP7U2V2</accession>